<feature type="transmembrane region" description="Helical" evidence="18">
    <location>
        <begin position="21"/>
        <end position="40"/>
    </location>
</feature>
<keyword evidence="21" id="KW-1185">Reference proteome</keyword>
<dbReference type="SUPFAM" id="SSF55874">
    <property type="entry name" value="ATPase domain of HSP90 chaperone/DNA topoisomerase II/histidine kinase"/>
    <property type="match status" value="1"/>
</dbReference>
<keyword evidence="12" id="KW-0067">ATP-binding</keyword>
<dbReference type="EMBL" id="JBHUGI010000034">
    <property type="protein sequence ID" value="MFD1929283.1"/>
    <property type="molecule type" value="Genomic_DNA"/>
</dbReference>
<keyword evidence="18" id="KW-0812">Transmembrane</keyword>
<accession>A0ABW4SID9</accession>
<evidence type="ECO:0000256" key="3">
    <source>
        <dbReference type="ARBA" id="ARBA00004496"/>
    </source>
</evidence>
<dbReference type="PRINTS" id="PR00344">
    <property type="entry name" value="BCTRLSENSOR"/>
</dbReference>
<sequence>MQMVNHFTHELSKKPPGRMQYLLLYRVLSLGLSCLFFYLFGPTSSILFYATIIGSLVIVGWVVTKVQKKYEGNTKALQAIVMAELIGLTLLLIPTGGISSVFIWYALNPVLVAALFLSPVYCYAMLAIFLGTATWITQNVFQTDLLTIVQNNSYFYLVCILITLLVRLFSRLAMDLDAKAMYLKKQQKELLKINTESIKANMKYEERLEHILSLYHVVDTLSSNKNPEKLIYEINKTLMKCTQSTESFVWLTDSNHQKSHLANSTNNPDLEQGLKKEWHVLRGTKEAFIYTIHNQVFLMKVIRTSTNVGVLGVKSTSFGAGSLVGRTFEYIADLSEIMLERIHMDHMAGQMLVVEEQNRIANEIHDSVSQRLFGIVYSLHNLGVKNNQSANSEMNQEFKFLEQSANTTIKELRAAIYQLSSIKNGENSFYMRLKTYLDEYAKLYDIQINHQMIGNELLISDELQNALYRIVCEACGNAVRHGKCTTIELNLSVLENKTILAIQDDGLGITQQPLGLIKEKGIGLLNIERLVSAFSGTFSIDGTTRQGTELIIEIPALKALKEEEVAG</sequence>
<dbReference type="Proteomes" id="UP001597218">
    <property type="component" value="Unassembled WGS sequence"/>
</dbReference>
<comment type="subcellular location">
    <subcellularLocation>
        <location evidence="3">Cytoplasm</location>
    </subcellularLocation>
</comment>
<dbReference type="InterPro" id="IPR003594">
    <property type="entry name" value="HATPase_dom"/>
</dbReference>
<dbReference type="RefSeq" id="WP_381539642.1">
    <property type="nucleotide sequence ID" value="NZ_JBHUGI010000034.1"/>
</dbReference>
<comment type="function">
    <text evidence="16">Member of the two-component regulatory system NreB/NreC involved in the control of dissimilatory nitrate/nitrite reduction in response to oxygen. NreB functions as a direct oxygen sensor histidine kinase which is autophosphorylated, in the absence of oxygen, probably at the conserved histidine residue, and transfers its phosphate group probably to a conserved aspartate residue of NreC. NreB/NreC activates the expression of the nitrate (narGHJI) and nitrite (nir) reductase operons, as well as the putative nitrate transporter gene narT.</text>
</comment>
<keyword evidence="11 20" id="KW-0418">Kinase</keyword>
<keyword evidence="13" id="KW-0408">Iron</keyword>
<organism evidence="20 21">
    <name type="scientific">Sporosarcina siberiensis</name>
    <dbReference type="NCBI Taxonomy" id="1365606"/>
    <lineage>
        <taxon>Bacteria</taxon>
        <taxon>Bacillati</taxon>
        <taxon>Bacillota</taxon>
        <taxon>Bacilli</taxon>
        <taxon>Bacillales</taxon>
        <taxon>Caryophanaceae</taxon>
        <taxon>Sporosarcina</taxon>
    </lineage>
</organism>
<evidence type="ECO:0000256" key="10">
    <source>
        <dbReference type="ARBA" id="ARBA00022741"/>
    </source>
</evidence>
<dbReference type="InterPro" id="IPR050482">
    <property type="entry name" value="Sensor_HK_TwoCompSys"/>
</dbReference>
<evidence type="ECO:0000256" key="7">
    <source>
        <dbReference type="ARBA" id="ARBA00022490"/>
    </source>
</evidence>
<dbReference type="PROSITE" id="PS50109">
    <property type="entry name" value="HIS_KIN"/>
    <property type="match status" value="1"/>
</dbReference>
<feature type="transmembrane region" description="Helical" evidence="18">
    <location>
        <begin position="113"/>
        <end position="133"/>
    </location>
</feature>
<keyword evidence="15" id="KW-0411">Iron-sulfur</keyword>
<feature type="transmembrane region" description="Helical" evidence="18">
    <location>
        <begin position="46"/>
        <end position="64"/>
    </location>
</feature>
<comment type="cofactor">
    <cofactor evidence="2">
        <name>[4Fe-4S] cluster</name>
        <dbReference type="ChEBI" id="CHEBI:49883"/>
    </cofactor>
</comment>
<evidence type="ECO:0000256" key="6">
    <source>
        <dbReference type="ARBA" id="ARBA00022485"/>
    </source>
</evidence>
<proteinExistence type="predicted"/>
<evidence type="ECO:0000256" key="8">
    <source>
        <dbReference type="ARBA" id="ARBA00022679"/>
    </source>
</evidence>
<keyword evidence="8" id="KW-0808">Transferase</keyword>
<dbReference type="EC" id="2.7.13.3" evidence="4"/>
<evidence type="ECO:0000256" key="15">
    <source>
        <dbReference type="ARBA" id="ARBA00023014"/>
    </source>
</evidence>
<dbReference type="GO" id="GO:0016301">
    <property type="term" value="F:kinase activity"/>
    <property type="evidence" value="ECO:0007669"/>
    <property type="project" value="UniProtKB-KW"/>
</dbReference>
<evidence type="ECO:0000256" key="16">
    <source>
        <dbReference type="ARBA" id="ARBA00024827"/>
    </source>
</evidence>
<keyword evidence="6" id="KW-0004">4Fe-4S</keyword>
<evidence type="ECO:0000256" key="13">
    <source>
        <dbReference type="ARBA" id="ARBA00023004"/>
    </source>
</evidence>
<comment type="caution">
    <text evidence="20">The sequence shown here is derived from an EMBL/GenBank/DDBJ whole genome shotgun (WGS) entry which is preliminary data.</text>
</comment>
<dbReference type="Pfam" id="PF07730">
    <property type="entry name" value="HisKA_3"/>
    <property type="match status" value="1"/>
</dbReference>
<dbReference type="PANTHER" id="PTHR24421">
    <property type="entry name" value="NITRATE/NITRITE SENSOR PROTEIN NARX-RELATED"/>
    <property type="match status" value="1"/>
</dbReference>
<dbReference type="PANTHER" id="PTHR24421:SF40">
    <property type="entry name" value="SENSOR HISTIDINE KINASE YHCY"/>
    <property type="match status" value="1"/>
</dbReference>
<gene>
    <name evidence="20" type="ORF">ACFSFY_14670</name>
</gene>
<evidence type="ECO:0000256" key="14">
    <source>
        <dbReference type="ARBA" id="ARBA00023012"/>
    </source>
</evidence>
<evidence type="ECO:0000313" key="20">
    <source>
        <dbReference type="EMBL" id="MFD1929283.1"/>
    </source>
</evidence>
<feature type="transmembrane region" description="Helical" evidence="18">
    <location>
        <begin position="154"/>
        <end position="174"/>
    </location>
</feature>
<keyword evidence="18" id="KW-1133">Transmembrane helix</keyword>
<keyword evidence="9" id="KW-0479">Metal-binding</keyword>
<keyword evidence="10" id="KW-0547">Nucleotide-binding</keyword>
<evidence type="ECO:0000313" key="21">
    <source>
        <dbReference type="Proteomes" id="UP001597218"/>
    </source>
</evidence>
<feature type="domain" description="Histidine kinase" evidence="19">
    <location>
        <begin position="467"/>
        <end position="558"/>
    </location>
</feature>
<dbReference type="InterPro" id="IPR004358">
    <property type="entry name" value="Sig_transdc_His_kin-like_C"/>
</dbReference>
<dbReference type="InterPro" id="IPR005467">
    <property type="entry name" value="His_kinase_dom"/>
</dbReference>
<feature type="transmembrane region" description="Helical" evidence="18">
    <location>
        <begin position="85"/>
        <end position="107"/>
    </location>
</feature>
<protein>
    <recommendedName>
        <fullName evidence="5">Oxygen sensor histidine kinase NreB</fullName>
        <ecNumber evidence="4">2.7.13.3</ecNumber>
    </recommendedName>
    <alternativeName>
        <fullName evidence="17">Nitrogen regulation protein B</fullName>
    </alternativeName>
</protein>
<evidence type="ECO:0000256" key="12">
    <source>
        <dbReference type="ARBA" id="ARBA00022840"/>
    </source>
</evidence>
<evidence type="ECO:0000256" key="1">
    <source>
        <dbReference type="ARBA" id="ARBA00000085"/>
    </source>
</evidence>
<dbReference type="SMART" id="SM00387">
    <property type="entry name" value="HATPase_c"/>
    <property type="match status" value="1"/>
</dbReference>
<evidence type="ECO:0000259" key="19">
    <source>
        <dbReference type="PROSITE" id="PS50109"/>
    </source>
</evidence>
<keyword evidence="14" id="KW-0902">Two-component regulatory system</keyword>
<evidence type="ECO:0000256" key="5">
    <source>
        <dbReference type="ARBA" id="ARBA00017322"/>
    </source>
</evidence>
<keyword evidence="7" id="KW-0963">Cytoplasm</keyword>
<evidence type="ECO:0000256" key="18">
    <source>
        <dbReference type="SAM" id="Phobius"/>
    </source>
</evidence>
<reference evidence="21" key="1">
    <citation type="journal article" date="2019" name="Int. J. Syst. Evol. Microbiol.">
        <title>The Global Catalogue of Microorganisms (GCM) 10K type strain sequencing project: providing services to taxonomists for standard genome sequencing and annotation.</title>
        <authorList>
            <consortium name="The Broad Institute Genomics Platform"/>
            <consortium name="The Broad Institute Genome Sequencing Center for Infectious Disease"/>
            <person name="Wu L."/>
            <person name="Ma J."/>
        </authorList>
    </citation>
    <scope>NUCLEOTIDE SEQUENCE [LARGE SCALE GENOMIC DNA]</scope>
    <source>
        <strain evidence="21">CGMCC 4.7177</strain>
    </source>
</reference>
<dbReference type="Gene3D" id="1.20.5.1930">
    <property type="match status" value="1"/>
</dbReference>
<evidence type="ECO:0000256" key="4">
    <source>
        <dbReference type="ARBA" id="ARBA00012438"/>
    </source>
</evidence>
<dbReference type="CDD" id="cd16917">
    <property type="entry name" value="HATPase_UhpB-NarQ-NarX-like"/>
    <property type="match status" value="1"/>
</dbReference>
<dbReference type="Gene3D" id="3.30.565.10">
    <property type="entry name" value="Histidine kinase-like ATPase, C-terminal domain"/>
    <property type="match status" value="1"/>
</dbReference>
<dbReference type="InterPro" id="IPR036890">
    <property type="entry name" value="HATPase_C_sf"/>
</dbReference>
<evidence type="ECO:0000256" key="11">
    <source>
        <dbReference type="ARBA" id="ARBA00022777"/>
    </source>
</evidence>
<keyword evidence="18" id="KW-0472">Membrane</keyword>
<evidence type="ECO:0000256" key="9">
    <source>
        <dbReference type="ARBA" id="ARBA00022723"/>
    </source>
</evidence>
<dbReference type="InterPro" id="IPR011712">
    <property type="entry name" value="Sig_transdc_His_kin_sub3_dim/P"/>
</dbReference>
<dbReference type="Pfam" id="PF02518">
    <property type="entry name" value="HATPase_c"/>
    <property type="match status" value="1"/>
</dbReference>
<evidence type="ECO:0000256" key="2">
    <source>
        <dbReference type="ARBA" id="ARBA00001966"/>
    </source>
</evidence>
<name>A0ABW4SID9_9BACL</name>
<comment type="catalytic activity">
    <reaction evidence="1">
        <text>ATP + protein L-histidine = ADP + protein N-phospho-L-histidine.</text>
        <dbReference type="EC" id="2.7.13.3"/>
    </reaction>
</comment>
<evidence type="ECO:0000256" key="17">
    <source>
        <dbReference type="ARBA" id="ARBA00030800"/>
    </source>
</evidence>